<protein>
    <submittedName>
        <fullName evidence="1">Uncharacterized protein</fullName>
    </submittedName>
</protein>
<sequence>SAPVSPSPNRSSRSPTSSNLENVIMIAGSSSESDNAMVWFLWQISKKAFGSGCARVRAISLRP</sequence>
<dbReference type="Proteomes" id="UP000823775">
    <property type="component" value="Unassembled WGS sequence"/>
</dbReference>
<keyword evidence="2" id="KW-1185">Reference proteome</keyword>
<comment type="caution">
    <text evidence="1">The sequence shown here is derived from an EMBL/GenBank/DDBJ whole genome shotgun (WGS) entry which is preliminary data.</text>
</comment>
<evidence type="ECO:0000313" key="1">
    <source>
        <dbReference type="EMBL" id="MCE3215851.1"/>
    </source>
</evidence>
<feature type="non-terminal residue" evidence="1">
    <location>
        <position position="63"/>
    </location>
</feature>
<proteinExistence type="predicted"/>
<name>A0ABS8WUK5_DATST</name>
<reference evidence="1 2" key="1">
    <citation type="journal article" date="2021" name="BMC Genomics">
        <title>Datura genome reveals duplications of psychoactive alkaloid biosynthetic genes and high mutation rate following tissue culture.</title>
        <authorList>
            <person name="Rajewski A."/>
            <person name="Carter-House D."/>
            <person name="Stajich J."/>
            <person name="Litt A."/>
        </authorList>
    </citation>
    <scope>NUCLEOTIDE SEQUENCE [LARGE SCALE GENOMIC DNA]</scope>
    <source>
        <strain evidence="1">AR-01</strain>
    </source>
</reference>
<accession>A0ABS8WUK5</accession>
<gene>
    <name evidence="1" type="ORF">HAX54_003785</name>
</gene>
<organism evidence="1 2">
    <name type="scientific">Datura stramonium</name>
    <name type="common">Jimsonweed</name>
    <name type="synonym">Common thornapple</name>
    <dbReference type="NCBI Taxonomy" id="4076"/>
    <lineage>
        <taxon>Eukaryota</taxon>
        <taxon>Viridiplantae</taxon>
        <taxon>Streptophyta</taxon>
        <taxon>Embryophyta</taxon>
        <taxon>Tracheophyta</taxon>
        <taxon>Spermatophyta</taxon>
        <taxon>Magnoliopsida</taxon>
        <taxon>eudicotyledons</taxon>
        <taxon>Gunneridae</taxon>
        <taxon>Pentapetalae</taxon>
        <taxon>asterids</taxon>
        <taxon>lamiids</taxon>
        <taxon>Solanales</taxon>
        <taxon>Solanaceae</taxon>
        <taxon>Solanoideae</taxon>
        <taxon>Datureae</taxon>
        <taxon>Datura</taxon>
    </lineage>
</organism>
<feature type="non-terminal residue" evidence="1">
    <location>
        <position position="1"/>
    </location>
</feature>
<dbReference type="EMBL" id="JACEIK010011715">
    <property type="protein sequence ID" value="MCE3215851.1"/>
    <property type="molecule type" value="Genomic_DNA"/>
</dbReference>
<evidence type="ECO:0000313" key="2">
    <source>
        <dbReference type="Proteomes" id="UP000823775"/>
    </source>
</evidence>